<keyword evidence="2" id="KW-1185">Reference proteome</keyword>
<protein>
    <submittedName>
        <fullName evidence="1">Uncharacterized protein</fullName>
    </submittedName>
</protein>
<evidence type="ECO:0000313" key="1">
    <source>
        <dbReference type="EMBL" id="KAJ8880933.1"/>
    </source>
</evidence>
<dbReference type="Proteomes" id="UP001159363">
    <property type="component" value="Chromosome 5"/>
</dbReference>
<sequence length="743" mass="80734">MRLDLVILLAAPHRGEPGSIPGRFTQIFSQVGIVPGEAAGRVFSRGSLVPPCLFIPAPLHTHIASPTSALLPRSLTKAPGENRLVQPQGQVRSQEMEACRPGARRFLRQSCLRGSPARDWRLPSLYGLAARSRRRTVGVVSDRLTNYKPDRKPVPVDVGDNCRLSGRFACLRPGTRPQGMRTPLEFPAGSVCKPGCGSEVVRLLALHHGEPGSIPGGVAPGFLLVGIVLDGSVGRRVFSGISRPPSCVAALPHTNHASPSSAPNTPIACFVTTANTTRVMCSTGFSPRPGHSRNFAYGNREGRCIWSAGFLCYLPFPPPLNSGVVPFILTSFRTHRLIRPRITAKAGSGLLDMCFFRRSHVEKEPAPKEISEIDPNRIICWKTFPVHERKADNTAAYQGTAYKPSYNLTLNNTHALPGIRTRTLDLGGGVTTDCATHLKDVVATACMRILGVGWAPVGTPRLRSKSEGAIGATITRIPCASSLLRAWRAVFPSYRCTVQIRRETVGRCSDYGGVLIYFRLSLILSNFERPTGGIITLYRSVVAYEKTTSKAADVGVEVRTMGLVVLSLAGCRSGGWNKDGREPPLSQTYILPSPASISFPPPPLALFPKQLGWPGEVAWLLLPAPATGGHTTVVKSDETRRVEYQPIRALTPASSVEDFARATNIGFDARRQPGWIRAGLQFDSRRQFPTVINELRSICASEVMAPYMFAELPNIVYVFGEEHGFAAKESRIYAVLSRKVAAE</sequence>
<comment type="caution">
    <text evidence="1">The sequence shown here is derived from an EMBL/GenBank/DDBJ whole genome shotgun (WGS) entry which is preliminary data.</text>
</comment>
<gene>
    <name evidence="1" type="ORF">PR048_017406</name>
</gene>
<reference evidence="1 2" key="1">
    <citation type="submission" date="2023-02" db="EMBL/GenBank/DDBJ databases">
        <title>LHISI_Scaffold_Assembly.</title>
        <authorList>
            <person name="Stuart O.P."/>
            <person name="Cleave R."/>
            <person name="Magrath M.J.L."/>
            <person name="Mikheyev A.S."/>
        </authorList>
    </citation>
    <scope>NUCLEOTIDE SEQUENCE [LARGE SCALE GENOMIC DNA]</scope>
    <source>
        <strain evidence="1">Daus_M_001</strain>
        <tissue evidence="1">Leg muscle</tissue>
    </source>
</reference>
<name>A0ABQ9H9E9_9NEOP</name>
<evidence type="ECO:0000313" key="2">
    <source>
        <dbReference type="Proteomes" id="UP001159363"/>
    </source>
</evidence>
<organism evidence="1 2">
    <name type="scientific">Dryococelus australis</name>
    <dbReference type="NCBI Taxonomy" id="614101"/>
    <lineage>
        <taxon>Eukaryota</taxon>
        <taxon>Metazoa</taxon>
        <taxon>Ecdysozoa</taxon>
        <taxon>Arthropoda</taxon>
        <taxon>Hexapoda</taxon>
        <taxon>Insecta</taxon>
        <taxon>Pterygota</taxon>
        <taxon>Neoptera</taxon>
        <taxon>Polyneoptera</taxon>
        <taxon>Phasmatodea</taxon>
        <taxon>Verophasmatodea</taxon>
        <taxon>Anareolatae</taxon>
        <taxon>Phasmatidae</taxon>
        <taxon>Eurycanthinae</taxon>
        <taxon>Dryococelus</taxon>
    </lineage>
</organism>
<dbReference type="EMBL" id="JARBHB010000006">
    <property type="protein sequence ID" value="KAJ8880933.1"/>
    <property type="molecule type" value="Genomic_DNA"/>
</dbReference>
<proteinExistence type="predicted"/>
<accession>A0ABQ9H9E9</accession>